<feature type="transmembrane region" description="Helical" evidence="8">
    <location>
        <begin position="7"/>
        <end position="23"/>
    </location>
</feature>
<feature type="transmembrane region" description="Helical" evidence="8">
    <location>
        <begin position="136"/>
        <end position="154"/>
    </location>
</feature>
<dbReference type="Pfam" id="PF13231">
    <property type="entry name" value="PMT_2"/>
    <property type="match status" value="1"/>
</dbReference>
<keyword evidence="3" id="KW-0328">Glycosyltransferase</keyword>
<comment type="subcellular location">
    <subcellularLocation>
        <location evidence="1">Cell membrane</location>
        <topology evidence="1">Multi-pass membrane protein</topology>
    </subcellularLocation>
</comment>
<evidence type="ECO:0000313" key="10">
    <source>
        <dbReference type="EMBL" id="KKQ18487.1"/>
    </source>
</evidence>
<dbReference type="PANTHER" id="PTHR33908:SF3">
    <property type="entry name" value="UNDECAPRENYL PHOSPHATE-ALPHA-4-AMINO-4-DEOXY-L-ARABINOSE ARABINOSYL TRANSFERASE"/>
    <property type="match status" value="1"/>
</dbReference>
<evidence type="ECO:0000256" key="8">
    <source>
        <dbReference type="SAM" id="Phobius"/>
    </source>
</evidence>
<dbReference type="GO" id="GO:0009103">
    <property type="term" value="P:lipopolysaccharide biosynthetic process"/>
    <property type="evidence" value="ECO:0007669"/>
    <property type="project" value="UniProtKB-ARBA"/>
</dbReference>
<evidence type="ECO:0000256" key="3">
    <source>
        <dbReference type="ARBA" id="ARBA00022676"/>
    </source>
</evidence>
<feature type="domain" description="Glycosyltransferase RgtA/B/C/D-like" evidence="9">
    <location>
        <begin position="73"/>
        <end position="219"/>
    </location>
</feature>
<name>A0A0G0FKZ9_9BACT</name>
<keyword evidence="6 8" id="KW-1133">Transmembrane helix</keyword>
<keyword evidence="2" id="KW-1003">Cell membrane</keyword>
<dbReference type="Proteomes" id="UP000034508">
    <property type="component" value="Unassembled WGS sequence"/>
</dbReference>
<proteinExistence type="predicted"/>
<dbReference type="InterPro" id="IPR050297">
    <property type="entry name" value="LipidA_mod_glycosyltrf_83"/>
</dbReference>
<evidence type="ECO:0000259" key="9">
    <source>
        <dbReference type="Pfam" id="PF13231"/>
    </source>
</evidence>
<evidence type="ECO:0000256" key="4">
    <source>
        <dbReference type="ARBA" id="ARBA00022679"/>
    </source>
</evidence>
<feature type="transmembrane region" description="Helical" evidence="8">
    <location>
        <begin position="313"/>
        <end position="331"/>
    </location>
</feature>
<evidence type="ECO:0000313" key="11">
    <source>
        <dbReference type="Proteomes" id="UP000034508"/>
    </source>
</evidence>
<evidence type="ECO:0000256" key="2">
    <source>
        <dbReference type="ARBA" id="ARBA00022475"/>
    </source>
</evidence>
<feature type="transmembrane region" description="Helical" evidence="8">
    <location>
        <begin position="90"/>
        <end position="107"/>
    </location>
</feature>
<keyword evidence="4 10" id="KW-0808">Transferase</keyword>
<feature type="transmembrane region" description="Helical" evidence="8">
    <location>
        <begin position="206"/>
        <end position="226"/>
    </location>
</feature>
<keyword evidence="7 8" id="KW-0472">Membrane</keyword>
<evidence type="ECO:0000256" key="5">
    <source>
        <dbReference type="ARBA" id="ARBA00022692"/>
    </source>
</evidence>
<sequence length="544" mass="61156">MKISKTIIILVLILVVAAGLRVFKLTEVPLYGDELTMVYDSYSILKTGQDSVGDFMPLTFKMGAGRPGGYIYAQLPFVALFGPTIWGERILSLLSGLGLIILMFHFGKVLFNEKIGLISAALTAFSPWGINLSRGGFEANFALLLAVLGTLCFISSKGRPYLLVAAALAWGLTIHTYPTYKLTIPLIILLLIWYQGGLKKILEKKVLPFIILSGFILIAAGILAILQTFTAGSETRFADINILSQENLRETLVQQINYERAISTLPEILKPLFSNRFFEYTFVIGEGYLKHFSLDFLFLHGDRNPRHNMSTMGEFYVIEIISIIFGIYLLAKKERKIFILLILWVLLAPLPAALLIESHALRASFMFPPLTLISAFGLSYLWDVSKGKPYRFPTAVMFIVFFIQLVLLLERLYFIAPNEFSRFWSYPAQLASERAILEKNNFDFVILSTRIDNIEFAYPVYAKLPPDVVLLQNKAKTLLGGLLFEKFDNVYIGSIPDGLENDFIDHLPGTVIFMGYPDQSRNLALPQMVGGRDKLPAIVVRQKL</sequence>
<accession>A0A0G0FKZ9</accession>
<protein>
    <submittedName>
        <fullName evidence="10">4-amino-4-deoxy-L-arabinose transferase and related glycosyltransferases of PMT family</fullName>
    </submittedName>
</protein>
<dbReference type="GO" id="GO:0016763">
    <property type="term" value="F:pentosyltransferase activity"/>
    <property type="evidence" value="ECO:0007669"/>
    <property type="project" value="TreeGrafter"/>
</dbReference>
<keyword evidence="5 8" id="KW-0812">Transmembrane</keyword>
<evidence type="ECO:0000256" key="6">
    <source>
        <dbReference type="ARBA" id="ARBA00022989"/>
    </source>
</evidence>
<dbReference type="PANTHER" id="PTHR33908">
    <property type="entry name" value="MANNOSYLTRANSFERASE YKCB-RELATED"/>
    <property type="match status" value="1"/>
</dbReference>
<dbReference type="GO" id="GO:0010041">
    <property type="term" value="P:response to iron(III) ion"/>
    <property type="evidence" value="ECO:0007669"/>
    <property type="project" value="TreeGrafter"/>
</dbReference>
<evidence type="ECO:0000256" key="1">
    <source>
        <dbReference type="ARBA" id="ARBA00004651"/>
    </source>
</evidence>
<dbReference type="GO" id="GO:0005886">
    <property type="term" value="C:plasma membrane"/>
    <property type="evidence" value="ECO:0007669"/>
    <property type="project" value="UniProtKB-SubCell"/>
</dbReference>
<gene>
    <name evidence="10" type="ORF">US31_C0004G0049</name>
</gene>
<organism evidence="10 11">
    <name type="scientific">Berkelbacteria bacterium GW2011_GWA1_36_9</name>
    <dbReference type="NCBI Taxonomy" id="1618331"/>
    <lineage>
        <taxon>Bacteria</taxon>
        <taxon>Candidatus Berkelbacteria</taxon>
    </lineage>
</organism>
<dbReference type="AlphaFoldDB" id="A0A0G0FKZ9"/>
<feature type="transmembrane region" description="Helical" evidence="8">
    <location>
        <begin position="394"/>
        <end position="414"/>
    </location>
</feature>
<comment type="caution">
    <text evidence="10">The sequence shown here is derived from an EMBL/GenBank/DDBJ whole genome shotgun (WGS) entry which is preliminary data.</text>
</comment>
<reference evidence="10 11" key="1">
    <citation type="journal article" date="2015" name="Nature">
        <title>rRNA introns, odd ribosomes, and small enigmatic genomes across a large radiation of phyla.</title>
        <authorList>
            <person name="Brown C.T."/>
            <person name="Hug L.A."/>
            <person name="Thomas B.C."/>
            <person name="Sharon I."/>
            <person name="Castelle C.J."/>
            <person name="Singh A."/>
            <person name="Wilkins M.J."/>
            <person name="Williams K.H."/>
            <person name="Banfield J.F."/>
        </authorList>
    </citation>
    <scope>NUCLEOTIDE SEQUENCE [LARGE SCALE GENOMIC DNA]</scope>
</reference>
<feature type="transmembrane region" description="Helical" evidence="8">
    <location>
        <begin position="363"/>
        <end position="382"/>
    </location>
</feature>
<feature type="transmembrane region" description="Helical" evidence="8">
    <location>
        <begin position="161"/>
        <end position="194"/>
    </location>
</feature>
<dbReference type="InterPro" id="IPR038731">
    <property type="entry name" value="RgtA/B/C-like"/>
</dbReference>
<evidence type="ECO:0000256" key="7">
    <source>
        <dbReference type="ARBA" id="ARBA00023136"/>
    </source>
</evidence>
<feature type="transmembrane region" description="Helical" evidence="8">
    <location>
        <begin position="337"/>
        <end position="356"/>
    </location>
</feature>
<dbReference type="EMBL" id="LBSM01000004">
    <property type="protein sequence ID" value="KKQ18487.1"/>
    <property type="molecule type" value="Genomic_DNA"/>
</dbReference>